<feature type="compositionally biased region" description="Basic and acidic residues" evidence="1">
    <location>
        <begin position="73"/>
        <end position="96"/>
    </location>
</feature>
<gene>
    <name evidence="2" type="ORF">ACH5RR_002818</name>
</gene>
<comment type="caution">
    <text evidence="2">The sequence shown here is derived from an EMBL/GenBank/DDBJ whole genome shotgun (WGS) entry which is preliminary data.</text>
</comment>
<dbReference type="Proteomes" id="UP001630127">
    <property type="component" value="Unassembled WGS sequence"/>
</dbReference>
<proteinExistence type="predicted"/>
<organism evidence="2 3">
    <name type="scientific">Cinchona calisaya</name>
    <dbReference type="NCBI Taxonomy" id="153742"/>
    <lineage>
        <taxon>Eukaryota</taxon>
        <taxon>Viridiplantae</taxon>
        <taxon>Streptophyta</taxon>
        <taxon>Embryophyta</taxon>
        <taxon>Tracheophyta</taxon>
        <taxon>Spermatophyta</taxon>
        <taxon>Magnoliopsida</taxon>
        <taxon>eudicotyledons</taxon>
        <taxon>Gunneridae</taxon>
        <taxon>Pentapetalae</taxon>
        <taxon>asterids</taxon>
        <taxon>lamiids</taxon>
        <taxon>Gentianales</taxon>
        <taxon>Rubiaceae</taxon>
        <taxon>Cinchonoideae</taxon>
        <taxon>Cinchoneae</taxon>
        <taxon>Cinchona</taxon>
    </lineage>
</organism>
<feature type="region of interest" description="Disordered" evidence="1">
    <location>
        <begin position="1"/>
        <end position="96"/>
    </location>
</feature>
<reference evidence="2 3" key="1">
    <citation type="submission" date="2024-11" db="EMBL/GenBank/DDBJ databases">
        <title>A near-complete genome assembly of Cinchona calisaya.</title>
        <authorList>
            <person name="Lian D.C."/>
            <person name="Zhao X.W."/>
            <person name="Wei L."/>
        </authorList>
    </citation>
    <scope>NUCLEOTIDE SEQUENCE [LARGE SCALE GENOMIC DNA]</scope>
    <source>
        <tissue evidence="2">Nenye</tissue>
    </source>
</reference>
<sequence>MSQSRKSDDDEEKKQQQSQEQLRVQPGREANDRKNINLNEMPSRESLKNINLNEMPPSEDDDKEKRKQKGKNKITDHFQSDEERTSLSSQETKKKM</sequence>
<feature type="compositionally biased region" description="Basic and acidic residues" evidence="1">
    <location>
        <begin position="1"/>
        <end position="15"/>
    </location>
</feature>
<name>A0ABD3ATP1_9GENT</name>
<evidence type="ECO:0000313" key="2">
    <source>
        <dbReference type="EMBL" id="KAL3534357.1"/>
    </source>
</evidence>
<evidence type="ECO:0000313" key="3">
    <source>
        <dbReference type="Proteomes" id="UP001630127"/>
    </source>
</evidence>
<dbReference type="EMBL" id="JBJUIK010000002">
    <property type="protein sequence ID" value="KAL3534357.1"/>
    <property type="molecule type" value="Genomic_DNA"/>
</dbReference>
<dbReference type="AlphaFoldDB" id="A0ABD3ATP1"/>
<accession>A0ABD3ATP1</accession>
<protein>
    <submittedName>
        <fullName evidence="2">Uncharacterized protein</fullName>
    </submittedName>
</protein>
<keyword evidence="3" id="KW-1185">Reference proteome</keyword>
<evidence type="ECO:0000256" key="1">
    <source>
        <dbReference type="SAM" id="MobiDB-lite"/>
    </source>
</evidence>